<dbReference type="PANTHER" id="PTHR24121">
    <property type="entry name" value="NO MECHANORECEPTOR POTENTIAL C, ISOFORM D-RELATED"/>
    <property type="match status" value="1"/>
</dbReference>
<evidence type="ECO:0000256" key="1">
    <source>
        <dbReference type="PROSITE-ProRule" id="PRU00023"/>
    </source>
</evidence>
<organism evidence="2 3">
    <name type="scientific">Daucus carota subsp. sativus</name>
    <name type="common">Carrot</name>
    <dbReference type="NCBI Taxonomy" id="79200"/>
    <lineage>
        <taxon>Eukaryota</taxon>
        <taxon>Viridiplantae</taxon>
        <taxon>Streptophyta</taxon>
        <taxon>Embryophyta</taxon>
        <taxon>Tracheophyta</taxon>
        <taxon>Spermatophyta</taxon>
        <taxon>Magnoliopsida</taxon>
        <taxon>eudicotyledons</taxon>
        <taxon>Gunneridae</taxon>
        <taxon>Pentapetalae</taxon>
        <taxon>asterids</taxon>
        <taxon>campanulids</taxon>
        <taxon>Apiales</taxon>
        <taxon>Apiaceae</taxon>
        <taxon>Apioideae</taxon>
        <taxon>Scandiceae</taxon>
        <taxon>Daucinae</taxon>
        <taxon>Daucus</taxon>
        <taxon>Daucus sect. Daucus</taxon>
    </lineage>
</organism>
<dbReference type="Proteomes" id="UP000077755">
    <property type="component" value="Chromosome 2"/>
</dbReference>
<keyword evidence="1" id="KW-0040">ANK repeat</keyword>
<sequence>MLKEHYAKTVVTFTDNLGWTTLHHAAYHEFDMIIHPRVEAQIEFHHTFVYQDMLSTSFHVAAEKGYTSTVICLMQSWPSWSSAYIVVDKNEQNILHVAALQSKREMVQGILKFCSQEFKKEFVNKQDKNGDTPLHILIKRGCFIPELLRYEGLDIRVENKKRWTPDMLYFDEKVIDDQVQIKIMLDGLHQSKDILSNSVPPNKRMRKDKILNEQAKLKMHGKYTTMKDNTDAIDNCFVDAIAGDAISVAALKMKADKVNELRETILHVESKKGDVENVQFIVSEFANKSLLGKLDRSKQTALHLAAQRGHIHVVEALIDGARLFPSSSAIDDAHNSVGSFQDFITQANFPNLNTALHLAVLDENVAIVKLLVEADPNNSHVQNNESKTPIYIAAENGYKDIIKKICTTCRALSLDGPDGRTTALHALIQNIGQGTEGENDVIGTTVNAGKSWSSAQNASVVGFEELFIIKDESERTVLQLAVERNDVNAVRLILQEDPANKPGGGGIKRNGLMRLVCKAIDDEYSADIIKTLSETYKAGIINPDPNDLIALILAIQKLNKGM</sequence>
<dbReference type="Pfam" id="PF12796">
    <property type="entry name" value="Ank_2"/>
    <property type="match status" value="2"/>
</dbReference>
<dbReference type="PROSITE" id="PS50297">
    <property type="entry name" value="ANK_REP_REGION"/>
    <property type="match status" value="1"/>
</dbReference>
<dbReference type="PROSITE" id="PS50088">
    <property type="entry name" value="ANK_REPEAT"/>
    <property type="match status" value="1"/>
</dbReference>
<dbReference type="SUPFAM" id="SSF48403">
    <property type="entry name" value="Ankyrin repeat"/>
    <property type="match status" value="2"/>
</dbReference>
<name>A0AAF0WBJ5_DAUCS</name>
<evidence type="ECO:0000313" key="3">
    <source>
        <dbReference type="Proteomes" id="UP000077755"/>
    </source>
</evidence>
<reference evidence="2" key="2">
    <citation type="submission" date="2022-03" db="EMBL/GenBank/DDBJ databases">
        <title>Draft title - Genomic analysis of global carrot germplasm unveils the trajectory of domestication and the origin of high carotenoid orange carrot.</title>
        <authorList>
            <person name="Iorizzo M."/>
            <person name="Ellison S."/>
            <person name="Senalik D."/>
            <person name="Macko-Podgorni A."/>
            <person name="Grzebelus D."/>
            <person name="Bostan H."/>
            <person name="Rolling W."/>
            <person name="Curaba J."/>
            <person name="Simon P."/>
        </authorList>
    </citation>
    <scope>NUCLEOTIDE SEQUENCE</scope>
    <source>
        <tissue evidence="2">Leaf</tissue>
    </source>
</reference>
<feature type="repeat" description="ANK" evidence="1">
    <location>
        <begin position="297"/>
        <end position="319"/>
    </location>
</feature>
<evidence type="ECO:0000313" key="2">
    <source>
        <dbReference type="EMBL" id="WOG86472.1"/>
    </source>
</evidence>
<gene>
    <name evidence="2" type="ORF">DCAR_0205678</name>
</gene>
<accession>A0AAF0WBJ5</accession>
<reference evidence="2" key="1">
    <citation type="journal article" date="2016" name="Nat. Genet.">
        <title>A high-quality carrot genome assembly provides new insights into carotenoid accumulation and asterid genome evolution.</title>
        <authorList>
            <person name="Iorizzo M."/>
            <person name="Ellison S."/>
            <person name="Senalik D."/>
            <person name="Zeng P."/>
            <person name="Satapoomin P."/>
            <person name="Huang J."/>
            <person name="Bowman M."/>
            <person name="Iovene M."/>
            <person name="Sanseverino W."/>
            <person name="Cavagnaro P."/>
            <person name="Yildiz M."/>
            <person name="Macko-Podgorni A."/>
            <person name="Moranska E."/>
            <person name="Grzebelus E."/>
            <person name="Grzebelus D."/>
            <person name="Ashrafi H."/>
            <person name="Zheng Z."/>
            <person name="Cheng S."/>
            <person name="Spooner D."/>
            <person name="Van Deynze A."/>
            <person name="Simon P."/>
        </authorList>
    </citation>
    <scope>NUCLEOTIDE SEQUENCE</scope>
    <source>
        <tissue evidence="2">Leaf</tissue>
    </source>
</reference>
<dbReference type="EMBL" id="CP093344">
    <property type="protein sequence ID" value="WOG86472.1"/>
    <property type="molecule type" value="Genomic_DNA"/>
</dbReference>
<dbReference type="Gene3D" id="1.25.40.20">
    <property type="entry name" value="Ankyrin repeat-containing domain"/>
    <property type="match status" value="3"/>
</dbReference>
<protein>
    <recommendedName>
        <fullName evidence="4">PGG domain-containing protein</fullName>
    </recommendedName>
</protein>
<dbReference type="PANTHER" id="PTHR24121:SF22">
    <property type="entry name" value="PROTEIN ACCELERATED CELL DEATH 6-LIKE"/>
    <property type="match status" value="1"/>
</dbReference>
<dbReference type="InterPro" id="IPR002110">
    <property type="entry name" value="Ankyrin_rpt"/>
</dbReference>
<evidence type="ECO:0008006" key="4">
    <source>
        <dbReference type="Google" id="ProtNLM"/>
    </source>
</evidence>
<proteinExistence type="predicted"/>
<keyword evidence="3" id="KW-1185">Reference proteome</keyword>
<dbReference type="AlphaFoldDB" id="A0AAF0WBJ5"/>
<dbReference type="InterPro" id="IPR036770">
    <property type="entry name" value="Ankyrin_rpt-contain_sf"/>
</dbReference>
<dbReference type="SMART" id="SM00248">
    <property type="entry name" value="ANK"/>
    <property type="match status" value="8"/>
</dbReference>